<gene>
    <name evidence="1" type="ORF">CERSUDRAFT_127295</name>
</gene>
<proteinExistence type="predicted"/>
<dbReference type="STRING" id="914234.M2QHL0"/>
<dbReference type="InterPro" id="IPR032675">
    <property type="entry name" value="LRR_dom_sf"/>
</dbReference>
<protein>
    <submittedName>
        <fullName evidence="1">Uncharacterized protein</fullName>
    </submittedName>
</protein>
<dbReference type="AlphaFoldDB" id="M2QHL0"/>
<dbReference type="HOGENOM" id="CLU_491753_0_0_1"/>
<dbReference type="SUPFAM" id="SSF52047">
    <property type="entry name" value="RNI-like"/>
    <property type="match status" value="1"/>
</dbReference>
<dbReference type="Gene3D" id="3.80.10.10">
    <property type="entry name" value="Ribonuclease Inhibitor"/>
    <property type="match status" value="1"/>
</dbReference>
<dbReference type="EMBL" id="KB445817">
    <property type="protein sequence ID" value="EMD31560.1"/>
    <property type="molecule type" value="Genomic_DNA"/>
</dbReference>
<evidence type="ECO:0000313" key="2">
    <source>
        <dbReference type="Proteomes" id="UP000016930"/>
    </source>
</evidence>
<keyword evidence="2" id="KW-1185">Reference proteome</keyword>
<organism evidence="1 2">
    <name type="scientific">Ceriporiopsis subvermispora (strain B)</name>
    <name type="common">White-rot fungus</name>
    <name type="synonym">Gelatoporia subvermispora</name>
    <dbReference type="NCBI Taxonomy" id="914234"/>
    <lineage>
        <taxon>Eukaryota</taxon>
        <taxon>Fungi</taxon>
        <taxon>Dikarya</taxon>
        <taxon>Basidiomycota</taxon>
        <taxon>Agaricomycotina</taxon>
        <taxon>Agaricomycetes</taxon>
        <taxon>Polyporales</taxon>
        <taxon>Gelatoporiaceae</taxon>
        <taxon>Gelatoporia</taxon>
    </lineage>
</organism>
<evidence type="ECO:0000313" key="1">
    <source>
        <dbReference type="EMBL" id="EMD31560.1"/>
    </source>
</evidence>
<reference evidence="1 2" key="1">
    <citation type="journal article" date="2012" name="Proc. Natl. Acad. Sci. U.S.A.">
        <title>Comparative genomics of Ceriporiopsis subvermispora and Phanerochaete chrysosporium provide insight into selective ligninolysis.</title>
        <authorList>
            <person name="Fernandez-Fueyo E."/>
            <person name="Ruiz-Duenas F.J."/>
            <person name="Ferreira P."/>
            <person name="Floudas D."/>
            <person name="Hibbett D.S."/>
            <person name="Canessa P."/>
            <person name="Larrondo L.F."/>
            <person name="James T.Y."/>
            <person name="Seelenfreund D."/>
            <person name="Lobos S."/>
            <person name="Polanco R."/>
            <person name="Tello M."/>
            <person name="Honda Y."/>
            <person name="Watanabe T."/>
            <person name="Watanabe T."/>
            <person name="Ryu J.S."/>
            <person name="Kubicek C.P."/>
            <person name="Schmoll M."/>
            <person name="Gaskell J."/>
            <person name="Hammel K.E."/>
            <person name="St John F.J."/>
            <person name="Vanden Wymelenberg A."/>
            <person name="Sabat G."/>
            <person name="Splinter BonDurant S."/>
            <person name="Syed K."/>
            <person name="Yadav J.S."/>
            <person name="Doddapaneni H."/>
            <person name="Subramanian V."/>
            <person name="Lavin J.L."/>
            <person name="Oguiza J.A."/>
            <person name="Perez G."/>
            <person name="Pisabarro A.G."/>
            <person name="Ramirez L."/>
            <person name="Santoyo F."/>
            <person name="Master E."/>
            <person name="Coutinho P.M."/>
            <person name="Henrissat B."/>
            <person name="Lombard V."/>
            <person name="Magnuson J.K."/>
            <person name="Kuees U."/>
            <person name="Hori C."/>
            <person name="Igarashi K."/>
            <person name="Samejima M."/>
            <person name="Held B.W."/>
            <person name="Barry K.W."/>
            <person name="LaButti K.M."/>
            <person name="Lapidus A."/>
            <person name="Lindquist E.A."/>
            <person name="Lucas S.M."/>
            <person name="Riley R."/>
            <person name="Salamov A.A."/>
            <person name="Hoffmeister D."/>
            <person name="Schwenk D."/>
            <person name="Hadar Y."/>
            <person name="Yarden O."/>
            <person name="de Vries R.P."/>
            <person name="Wiebenga A."/>
            <person name="Stenlid J."/>
            <person name="Eastwood D."/>
            <person name="Grigoriev I.V."/>
            <person name="Berka R.M."/>
            <person name="Blanchette R.A."/>
            <person name="Kersten P."/>
            <person name="Martinez A.T."/>
            <person name="Vicuna R."/>
            <person name="Cullen D."/>
        </authorList>
    </citation>
    <scope>NUCLEOTIDE SEQUENCE [LARGE SCALE GENOMIC DNA]</scope>
    <source>
        <strain evidence="1 2">B</strain>
    </source>
</reference>
<dbReference type="Proteomes" id="UP000016930">
    <property type="component" value="Unassembled WGS sequence"/>
</dbReference>
<accession>M2QHL0</accession>
<dbReference type="OrthoDB" id="2773799at2759"/>
<name>M2QHL0_CERS8</name>
<sequence length="554" mass="62546">MSFIHKTLQLLDVVVDSGTKFTLEDGVTLHYNLESLLLSLHFRCPELESLRFRGFFGTSIIDYIGRLRNLQNLFLVHSGPAPILDAASLVKLSHVASLAKLELYAQFDKPELSPITFSSLKQLILRGQLSSIVNLLSTIAAPSLVLLSVFEAKCHSTQECQNVFRIVANRFGQSLRIIRSTISLYNSEEEGARVLNVLESILDLHKIEEVHFHLLLWKSVIFGDDDVGIMARAWPWIRCLSLSYGSTFPMLPTARALGYLAAQCPNLTSVILPAIDFSEQGESNLHSVNYNMKHLRIRCVAHARTEDEVERAAKFVYQLFPQIDTIVYHQDNTYSDRWTRIMRRPFRASLGKDGEVVPCTSFNGVHQMISRSACMFSLSHIWAISLRSLESHGVPQITPNRAQRHTPHDLDIWETAGQPCVELLGALTTSANRIAFNTRKMQREVSQNRTHQVCSSTDPAPGVLNAPAVSNMIHWLTNGHVVCETVQQQMSPRLWKEIRESLRSPPSALEDIREATRAIDLIIGRLMITPHPEHMEAIFSQLYTIMYRCVKADA</sequence>